<comment type="similarity">
    <text evidence="3">Belongs to the CitM (TC 2.A.11) transporter family.</text>
</comment>
<evidence type="ECO:0000313" key="12">
    <source>
        <dbReference type="EMBL" id="MFC4828427.1"/>
    </source>
</evidence>
<evidence type="ECO:0000256" key="3">
    <source>
        <dbReference type="ARBA" id="ARBA00009843"/>
    </source>
</evidence>
<feature type="domain" description="Citrate transporter-like" evidence="11">
    <location>
        <begin position="8"/>
        <end position="313"/>
    </location>
</feature>
<keyword evidence="9 10" id="KW-0472">Membrane</keyword>
<evidence type="ECO:0000256" key="2">
    <source>
        <dbReference type="ARBA" id="ARBA00006433"/>
    </source>
</evidence>
<evidence type="ECO:0000256" key="9">
    <source>
        <dbReference type="ARBA" id="ARBA00023136"/>
    </source>
</evidence>
<keyword evidence="5" id="KW-1003">Cell membrane</keyword>
<protein>
    <submittedName>
        <fullName evidence="12">SLC13 family permease</fullName>
    </submittedName>
</protein>
<evidence type="ECO:0000313" key="13">
    <source>
        <dbReference type="Proteomes" id="UP001595960"/>
    </source>
</evidence>
<feature type="transmembrane region" description="Helical" evidence="10">
    <location>
        <begin position="35"/>
        <end position="53"/>
    </location>
</feature>
<evidence type="ECO:0000256" key="8">
    <source>
        <dbReference type="ARBA" id="ARBA00022989"/>
    </source>
</evidence>
<dbReference type="PANTHER" id="PTHR43302:SF5">
    <property type="entry name" value="TRANSPORTER ARSB-RELATED"/>
    <property type="match status" value="1"/>
</dbReference>
<evidence type="ECO:0000256" key="10">
    <source>
        <dbReference type="SAM" id="Phobius"/>
    </source>
</evidence>
<dbReference type="RefSeq" id="WP_204391515.1">
    <property type="nucleotide sequence ID" value="NZ_JAFBBW010000001.1"/>
</dbReference>
<comment type="subcellular location">
    <subcellularLocation>
        <location evidence="1">Cell membrane</location>
        <topology evidence="1">Multi-pass membrane protein</topology>
    </subcellularLocation>
</comment>
<feature type="transmembrane region" description="Helical" evidence="10">
    <location>
        <begin position="321"/>
        <end position="344"/>
    </location>
</feature>
<evidence type="ECO:0000256" key="1">
    <source>
        <dbReference type="ARBA" id="ARBA00004651"/>
    </source>
</evidence>
<organism evidence="12 13">
    <name type="scientific">Agromyces aurantiacus</name>
    <dbReference type="NCBI Taxonomy" id="165814"/>
    <lineage>
        <taxon>Bacteria</taxon>
        <taxon>Bacillati</taxon>
        <taxon>Actinomycetota</taxon>
        <taxon>Actinomycetes</taxon>
        <taxon>Micrococcales</taxon>
        <taxon>Microbacteriaceae</taxon>
        <taxon>Agromyces</taxon>
    </lineage>
</organism>
<dbReference type="PANTHER" id="PTHR43302">
    <property type="entry name" value="TRANSPORTER ARSB-RELATED"/>
    <property type="match status" value="1"/>
</dbReference>
<feature type="transmembrane region" description="Helical" evidence="10">
    <location>
        <begin position="220"/>
        <end position="237"/>
    </location>
</feature>
<dbReference type="InterPro" id="IPR000802">
    <property type="entry name" value="Arsenical_pump_ArsB"/>
</dbReference>
<name>A0ABV9R4P4_9MICO</name>
<evidence type="ECO:0000256" key="6">
    <source>
        <dbReference type="ARBA" id="ARBA00022692"/>
    </source>
</evidence>
<proteinExistence type="inferred from homology"/>
<comment type="similarity">
    <text evidence="2">Belongs to the ArsB family.</text>
</comment>
<keyword evidence="6 10" id="KW-0812">Transmembrane</keyword>
<dbReference type="InterPro" id="IPR004680">
    <property type="entry name" value="Cit_transptr-like_dom"/>
</dbReference>
<keyword evidence="7" id="KW-0059">Arsenical resistance</keyword>
<comment type="caution">
    <text evidence="12">The sequence shown here is derived from an EMBL/GenBank/DDBJ whole genome shotgun (WGS) entry which is preliminary data.</text>
</comment>
<evidence type="ECO:0000256" key="7">
    <source>
        <dbReference type="ARBA" id="ARBA00022849"/>
    </source>
</evidence>
<keyword evidence="4" id="KW-0813">Transport</keyword>
<evidence type="ECO:0000259" key="11">
    <source>
        <dbReference type="Pfam" id="PF03600"/>
    </source>
</evidence>
<keyword evidence="13" id="KW-1185">Reference proteome</keyword>
<dbReference type="EMBL" id="JBHSJC010000001">
    <property type="protein sequence ID" value="MFC4828427.1"/>
    <property type="molecule type" value="Genomic_DNA"/>
</dbReference>
<dbReference type="Pfam" id="PF03600">
    <property type="entry name" value="CitMHS"/>
    <property type="match status" value="1"/>
</dbReference>
<dbReference type="PRINTS" id="PR00758">
    <property type="entry name" value="ARSENICPUMP"/>
</dbReference>
<evidence type="ECO:0000256" key="5">
    <source>
        <dbReference type="ARBA" id="ARBA00022475"/>
    </source>
</evidence>
<gene>
    <name evidence="12" type="ORF">ACFPER_06480</name>
</gene>
<evidence type="ECO:0000256" key="4">
    <source>
        <dbReference type="ARBA" id="ARBA00022448"/>
    </source>
</evidence>
<feature type="transmembrane region" description="Helical" evidence="10">
    <location>
        <begin position="156"/>
        <end position="176"/>
    </location>
</feature>
<feature type="transmembrane region" description="Helical" evidence="10">
    <location>
        <begin position="197"/>
        <end position="214"/>
    </location>
</feature>
<accession>A0ABV9R4P4</accession>
<sequence>MRIAWLGLALLLAGAAAVAAGVLGIDEVAALAARVAPILAFVVAATVVAELAAEAGLFSVIAHALAALARGRAIALWLFVLALATTSTIFLSLDTTAVLLTPIVVSLAAHARISPLPFALTTVWIANTGSLLLPVSNLTNLLAAERLDLHPVEFLALSWAPAATAVAATALIILVIRRRELLARFEPERREPPEDRVLFLVAAITVGLLVPAFLTGIEVWIPATVAAVVLAIAFAVRRPATLRRTPLPWRLVVFASGLFLAVEAAHAAGWTEVLGVIAGTGHAPLDLLRLAAVGATSANVADNLPAYLALEPFADDPVRTMALLIGVNAGALVTPWASLATLLWHQRLVAMGVEISWRRYALLGLIAAPVVVTASTAALALASAAG</sequence>
<keyword evidence="8 10" id="KW-1133">Transmembrane helix</keyword>
<dbReference type="Proteomes" id="UP001595960">
    <property type="component" value="Unassembled WGS sequence"/>
</dbReference>
<reference evidence="13" key="1">
    <citation type="journal article" date="2019" name="Int. J. Syst. Evol. Microbiol.">
        <title>The Global Catalogue of Microorganisms (GCM) 10K type strain sequencing project: providing services to taxonomists for standard genome sequencing and annotation.</title>
        <authorList>
            <consortium name="The Broad Institute Genomics Platform"/>
            <consortium name="The Broad Institute Genome Sequencing Center for Infectious Disease"/>
            <person name="Wu L."/>
            <person name="Ma J."/>
        </authorList>
    </citation>
    <scope>NUCLEOTIDE SEQUENCE [LARGE SCALE GENOMIC DNA]</scope>
    <source>
        <strain evidence="13">CGMCC 1.12192</strain>
    </source>
</reference>
<feature type="transmembrane region" description="Helical" evidence="10">
    <location>
        <begin position="360"/>
        <end position="385"/>
    </location>
</feature>
<feature type="transmembrane region" description="Helical" evidence="10">
    <location>
        <begin position="249"/>
        <end position="268"/>
    </location>
</feature>